<dbReference type="PIRSF" id="PIRSF006648">
    <property type="entry name" value="DrrB"/>
    <property type="match status" value="1"/>
</dbReference>
<keyword evidence="5" id="KW-0813">Transport</keyword>
<feature type="transmembrane region" description="Helical" evidence="5">
    <location>
        <begin position="176"/>
        <end position="196"/>
    </location>
</feature>
<comment type="caution">
    <text evidence="7">The sequence shown here is derived from an EMBL/GenBank/DDBJ whole genome shotgun (WGS) entry which is preliminary data.</text>
</comment>
<dbReference type="GO" id="GO:0043190">
    <property type="term" value="C:ATP-binding cassette (ABC) transporter complex"/>
    <property type="evidence" value="ECO:0007669"/>
    <property type="project" value="InterPro"/>
</dbReference>
<evidence type="ECO:0000256" key="4">
    <source>
        <dbReference type="ARBA" id="ARBA00023136"/>
    </source>
</evidence>
<dbReference type="PANTHER" id="PTHR43229:SF2">
    <property type="entry name" value="NODULATION PROTEIN J"/>
    <property type="match status" value="1"/>
</dbReference>
<feature type="domain" description="ABC transmembrane type-2" evidence="6">
    <location>
        <begin position="30"/>
        <end position="258"/>
    </location>
</feature>
<comment type="similarity">
    <text evidence="5">Belongs to the ABC-2 integral membrane protein family.</text>
</comment>
<keyword evidence="5" id="KW-1003">Cell membrane</keyword>
<feature type="transmembrane region" description="Helical" evidence="5">
    <location>
        <begin position="233"/>
        <end position="252"/>
    </location>
</feature>
<reference evidence="7" key="1">
    <citation type="submission" date="2019-11" db="EMBL/GenBank/DDBJ databases">
        <title>Microbial mats filling the niche in hypersaline microbial mats.</title>
        <authorList>
            <person name="Wong H.L."/>
            <person name="Macleod F.I."/>
            <person name="White R.A. III"/>
            <person name="Burns B.P."/>
        </authorList>
    </citation>
    <scope>NUCLEOTIDE SEQUENCE</scope>
    <source>
        <strain evidence="7">Rbin_158</strain>
    </source>
</reference>
<organism evidence="7 8">
    <name type="scientific">candidate division KSB3 bacterium</name>
    <dbReference type="NCBI Taxonomy" id="2044937"/>
    <lineage>
        <taxon>Bacteria</taxon>
        <taxon>candidate division KSB3</taxon>
    </lineage>
</organism>
<comment type="subcellular location">
    <subcellularLocation>
        <location evidence="5">Cell membrane</location>
        <topology evidence="5">Multi-pass membrane protein</topology>
    </subcellularLocation>
    <subcellularLocation>
        <location evidence="1">Membrane</location>
        <topology evidence="1">Multi-pass membrane protein</topology>
    </subcellularLocation>
</comment>
<accession>A0A9D5JX61</accession>
<evidence type="ECO:0000256" key="5">
    <source>
        <dbReference type="RuleBase" id="RU361157"/>
    </source>
</evidence>
<evidence type="ECO:0000256" key="2">
    <source>
        <dbReference type="ARBA" id="ARBA00022692"/>
    </source>
</evidence>
<feature type="transmembrane region" description="Helical" evidence="5">
    <location>
        <begin position="124"/>
        <end position="143"/>
    </location>
</feature>
<protein>
    <recommendedName>
        <fullName evidence="5">Transport permease protein</fullName>
    </recommendedName>
</protein>
<dbReference type="PROSITE" id="PS51012">
    <property type="entry name" value="ABC_TM2"/>
    <property type="match status" value="1"/>
</dbReference>
<evidence type="ECO:0000256" key="3">
    <source>
        <dbReference type="ARBA" id="ARBA00022989"/>
    </source>
</evidence>
<dbReference type="PRINTS" id="PR00164">
    <property type="entry name" value="ABC2TRNSPORT"/>
</dbReference>
<keyword evidence="3 5" id="KW-1133">Transmembrane helix</keyword>
<name>A0A9D5JX61_9BACT</name>
<gene>
    <name evidence="7" type="ORF">GF339_14395</name>
</gene>
<dbReference type="EMBL" id="WJJP01000468">
    <property type="protein sequence ID" value="MBD3325773.1"/>
    <property type="molecule type" value="Genomic_DNA"/>
</dbReference>
<dbReference type="GO" id="GO:0140359">
    <property type="term" value="F:ABC-type transporter activity"/>
    <property type="evidence" value="ECO:0007669"/>
    <property type="project" value="InterPro"/>
</dbReference>
<keyword evidence="4 5" id="KW-0472">Membrane</keyword>
<feature type="transmembrane region" description="Helical" evidence="5">
    <location>
        <begin position="62"/>
        <end position="79"/>
    </location>
</feature>
<sequence length="261" mass="28622">MPNSNPPSLASRLYSVWFRHVLVYSRHLISNGFPPFMEPLVFLVGIGLGLGRYITAMNGIPYLEYLASGLLVTSSMYTASFECTFGTFIRLEFNKSYDGMLGAPITVHDLIIGEILWAATKGAFFTFAVLCIVLITGIIPISTSLLTPLVGFVTGAMFGTIGLVVTSFVKTINHFSFYLTGILSPMFFFSGVVFPIEHLPPFLHPLAEVLPLTHAVRLVRALCDTASAAPSTLALDLLYCLVLTVIAGYFAIRRLEKRLIQ</sequence>
<dbReference type="InterPro" id="IPR047817">
    <property type="entry name" value="ABC2_TM_bact-type"/>
</dbReference>
<dbReference type="Proteomes" id="UP000649604">
    <property type="component" value="Unassembled WGS sequence"/>
</dbReference>
<evidence type="ECO:0000313" key="8">
    <source>
        <dbReference type="Proteomes" id="UP000649604"/>
    </source>
</evidence>
<dbReference type="InterPro" id="IPR051784">
    <property type="entry name" value="Nod_factor_ABC_transporter"/>
</dbReference>
<dbReference type="InterPro" id="IPR000412">
    <property type="entry name" value="ABC_2_transport"/>
</dbReference>
<dbReference type="Pfam" id="PF01061">
    <property type="entry name" value="ABC2_membrane"/>
    <property type="match status" value="1"/>
</dbReference>
<dbReference type="InterPro" id="IPR013525">
    <property type="entry name" value="ABC2_TM"/>
</dbReference>
<evidence type="ECO:0000313" key="7">
    <source>
        <dbReference type="EMBL" id="MBD3325773.1"/>
    </source>
</evidence>
<dbReference type="AlphaFoldDB" id="A0A9D5JX61"/>
<feature type="transmembrane region" description="Helical" evidence="5">
    <location>
        <begin position="149"/>
        <end position="169"/>
    </location>
</feature>
<feature type="transmembrane region" description="Helical" evidence="5">
    <location>
        <begin position="36"/>
        <end position="55"/>
    </location>
</feature>
<evidence type="ECO:0000259" key="6">
    <source>
        <dbReference type="PROSITE" id="PS51012"/>
    </source>
</evidence>
<dbReference type="PANTHER" id="PTHR43229">
    <property type="entry name" value="NODULATION PROTEIN J"/>
    <property type="match status" value="1"/>
</dbReference>
<evidence type="ECO:0000256" key="1">
    <source>
        <dbReference type="ARBA" id="ARBA00004141"/>
    </source>
</evidence>
<feature type="transmembrane region" description="Helical" evidence="5">
    <location>
        <begin position="99"/>
        <end position="117"/>
    </location>
</feature>
<keyword evidence="2 5" id="KW-0812">Transmembrane</keyword>
<proteinExistence type="inferred from homology"/>